<dbReference type="InterPro" id="IPR043144">
    <property type="entry name" value="Mal/L-sulf/L-lact_DH-like_ah"/>
</dbReference>
<evidence type="ECO:0000256" key="1">
    <source>
        <dbReference type="ARBA" id="ARBA00006056"/>
    </source>
</evidence>
<dbReference type="RefSeq" id="XP_016252725.1">
    <property type="nucleotide sequence ID" value="XM_016390823.1"/>
</dbReference>
<evidence type="ECO:0000313" key="4">
    <source>
        <dbReference type="Proteomes" id="UP000054466"/>
    </source>
</evidence>
<dbReference type="Pfam" id="PF02615">
    <property type="entry name" value="Ldh_2"/>
    <property type="match status" value="1"/>
</dbReference>
<proteinExistence type="inferred from homology"/>
<organism evidence="3 4">
    <name type="scientific">Cladophialophora immunda</name>
    <dbReference type="NCBI Taxonomy" id="569365"/>
    <lineage>
        <taxon>Eukaryota</taxon>
        <taxon>Fungi</taxon>
        <taxon>Dikarya</taxon>
        <taxon>Ascomycota</taxon>
        <taxon>Pezizomycotina</taxon>
        <taxon>Eurotiomycetes</taxon>
        <taxon>Chaetothyriomycetidae</taxon>
        <taxon>Chaetothyriales</taxon>
        <taxon>Herpotrichiellaceae</taxon>
        <taxon>Cladophialophora</taxon>
    </lineage>
</organism>
<dbReference type="STRING" id="569365.A0A0D2DA22"/>
<dbReference type="InterPro" id="IPR043143">
    <property type="entry name" value="Mal/L-sulf/L-lact_DH-like_NADP"/>
</dbReference>
<accession>A0A0D2DA22</accession>
<dbReference type="Proteomes" id="UP000054466">
    <property type="component" value="Unassembled WGS sequence"/>
</dbReference>
<dbReference type="InterPro" id="IPR036111">
    <property type="entry name" value="Mal/L-sulfo/L-lacto_DH-like_sf"/>
</dbReference>
<dbReference type="InterPro" id="IPR003767">
    <property type="entry name" value="Malate/L-lactate_DH-like"/>
</dbReference>
<dbReference type="VEuPathDB" id="FungiDB:PV07_04046"/>
<dbReference type="EMBL" id="KN847041">
    <property type="protein sequence ID" value="KIW32509.1"/>
    <property type="molecule type" value="Genomic_DNA"/>
</dbReference>
<dbReference type="AlphaFoldDB" id="A0A0D2DA22"/>
<dbReference type="HOGENOM" id="CLU_040452_0_0_1"/>
<evidence type="ECO:0000313" key="3">
    <source>
        <dbReference type="EMBL" id="KIW32509.1"/>
    </source>
</evidence>
<sequence>MINAQPFLHFRPQLRGAKEQNTPRMKIRVSEAVALAEAALQKMGYKPHDATITARHLIDSELRGFGAAGLARVLSIRDRLREKGLKDEITKTLESPSTAQLNGHDSLGYLVAQKATEIAIQKAKQTGVAVVGASDTWYTGMLAYYAEQAAREDLVTVIASNASPWVAPSDGYKPMFGTNPFCVGFPSGTGTPVIYDVGTSKILHADILLAQRLGEPLPPDSAYDSAGRVTRDPIEALQGAIAVWGGHRGSGLAITVQLLGALAGSPALPGNLEEFGFLIIAINPAMFRPIDEFKAEIDAYSAKLRQSPPLPGKGPLRMPYERSAAVRARAVESGEFEVQDEIVDMLRRMINSEGPRASI</sequence>
<protein>
    <recommendedName>
        <fullName evidence="5">Lactate dehydrogenase</fullName>
    </recommendedName>
</protein>
<evidence type="ECO:0000256" key="2">
    <source>
        <dbReference type="ARBA" id="ARBA00023002"/>
    </source>
</evidence>
<dbReference type="Gene3D" id="3.30.1370.60">
    <property type="entry name" value="Hypothetical oxidoreductase yiak, domain 2"/>
    <property type="match status" value="1"/>
</dbReference>
<reference evidence="3 4" key="1">
    <citation type="submission" date="2015-01" db="EMBL/GenBank/DDBJ databases">
        <title>The Genome Sequence of Cladophialophora immunda CBS83496.</title>
        <authorList>
            <consortium name="The Broad Institute Genomics Platform"/>
            <person name="Cuomo C."/>
            <person name="de Hoog S."/>
            <person name="Gorbushina A."/>
            <person name="Stielow B."/>
            <person name="Teixiera M."/>
            <person name="Abouelleil A."/>
            <person name="Chapman S.B."/>
            <person name="Priest M."/>
            <person name="Young S.K."/>
            <person name="Wortman J."/>
            <person name="Nusbaum C."/>
            <person name="Birren B."/>
        </authorList>
    </citation>
    <scope>NUCLEOTIDE SEQUENCE [LARGE SCALE GENOMIC DNA]</scope>
    <source>
        <strain evidence="3 4">CBS 83496</strain>
    </source>
</reference>
<dbReference type="OrthoDB" id="7881616at2759"/>
<comment type="similarity">
    <text evidence="1">Belongs to the LDH2/MDH2 oxidoreductase family.</text>
</comment>
<keyword evidence="4" id="KW-1185">Reference proteome</keyword>
<dbReference type="SUPFAM" id="SSF89733">
    <property type="entry name" value="L-sulfolactate dehydrogenase-like"/>
    <property type="match status" value="1"/>
</dbReference>
<dbReference type="GeneID" id="27343240"/>
<gene>
    <name evidence="3" type="ORF">PV07_04046</name>
</gene>
<dbReference type="PANTHER" id="PTHR11091:SF0">
    <property type="entry name" value="MALATE DEHYDROGENASE"/>
    <property type="match status" value="1"/>
</dbReference>
<evidence type="ECO:0008006" key="5">
    <source>
        <dbReference type="Google" id="ProtNLM"/>
    </source>
</evidence>
<dbReference type="PANTHER" id="PTHR11091">
    <property type="entry name" value="OXIDOREDUCTASE-RELATED"/>
    <property type="match status" value="1"/>
</dbReference>
<dbReference type="GO" id="GO:0016491">
    <property type="term" value="F:oxidoreductase activity"/>
    <property type="evidence" value="ECO:0007669"/>
    <property type="project" value="UniProtKB-KW"/>
</dbReference>
<keyword evidence="2" id="KW-0560">Oxidoreductase</keyword>
<name>A0A0D2DA22_9EURO</name>
<dbReference type="Gene3D" id="1.10.1530.10">
    <property type="match status" value="1"/>
</dbReference>